<feature type="compositionally biased region" description="Polar residues" evidence="8">
    <location>
        <begin position="432"/>
        <end position="444"/>
    </location>
</feature>
<organism evidence="12 13">
    <name type="scientific">Saccharopolyspora mangrovi</name>
    <dbReference type="NCBI Taxonomy" id="3082379"/>
    <lineage>
        <taxon>Bacteria</taxon>
        <taxon>Bacillati</taxon>
        <taxon>Actinomycetota</taxon>
        <taxon>Actinomycetes</taxon>
        <taxon>Pseudonocardiales</taxon>
        <taxon>Pseudonocardiaceae</taxon>
        <taxon>Saccharopolyspora</taxon>
    </lineage>
</organism>
<keyword evidence="12" id="KW-0540">Nuclease</keyword>
<dbReference type="InterPro" id="IPR010095">
    <property type="entry name" value="Cas12f1-like_TNB"/>
</dbReference>
<dbReference type="InterPro" id="IPR051399">
    <property type="entry name" value="RNA-guided_DNA_endo/Transpos"/>
</dbReference>
<dbReference type="PANTHER" id="PTHR30405">
    <property type="entry name" value="TRANSPOSASE"/>
    <property type="match status" value="1"/>
</dbReference>
<dbReference type="NCBIfam" id="NF040570">
    <property type="entry name" value="guided_TnpB"/>
    <property type="match status" value="1"/>
</dbReference>
<dbReference type="Proteomes" id="UP001327093">
    <property type="component" value="Unassembled WGS sequence"/>
</dbReference>
<evidence type="ECO:0000256" key="1">
    <source>
        <dbReference type="ARBA" id="ARBA00008761"/>
    </source>
</evidence>
<feature type="domain" description="Transposase putative helix-turn-helix" evidence="11">
    <location>
        <begin position="36"/>
        <end position="81"/>
    </location>
</feature>
<evidence type="ECO:0000313" key="13">
    <source>
        <dbReference type="Proteomes" id="UP001327093"/>
    </source>
</evidence>
<dbReference type="EMBL" id="JAWLNX010000004">
    <property type="protein sequence ID" value="MEB3367446.1"/>
    <property type="molecule type" value="Genomic_DNA"/>
</dbReference>
<evidence type="ECO:0000313" key="12">
    <source>
        <dbReference type="EMBL" id="MEB3367446.1"/>
    </source>
</evidence>
<evidence type="ECO:0000256" key="6">
    <source>
        <dbReference type="ARBA" id="ARBA00023125"/>
    </source>
</evidence>
<evidence type="ECO:0000256" key="7">
    <source>
        <dbReference type="ARBA" id="ARBA00023172"/>
    </source>
</evidence>
<keyword evidence="6" id="KW-0238">DNA-binding</keyword>
<keyword evidence="3" id="KW-0815">Transposition</keyword>
<protein>
    <submittedName>
        <fullName evidence="12">RNA-guided endonuclease TnpB family protein</fullName>
    </submittedName>
</protein>
<dbReference type="Pfam" id="PF12323">
    <property type="entry name" value="HTH_OrfB_IS605"/>
    <property type="match status" value="1"/>
</dbReference>
<keyword evidence="12" id="KW-0378">Hydrolase</keyword>
<feature type="region of interest" description="Disordered" evidence="8">
    <location>
        <begin position="427"/>
        <end position="455"/>
    </location>
</feature>
<feature type="compositionally biased region" description="Basic residues" evidence="8">
    <location>
        <begin position="256"/>
        <end position="275"/>
    </location>
</feature>
<evidence type="ECO:0000259" key="11">
    <source>
        <dbReference type="Pfam" id="PF12323"/>
    </source>
</evidence>
<comment type="similarity">
    <text evidence="2">In the N-terminal section; belongs to the transposase 2 family.</text>
</comment>
<reference evidence="12 13" key="1">
    <citation type="submission" date="2023-10" db="EMBL/GenBank/DDBJ databases">
        <title>Saccharopolyspora sp. nov., isolated from mangrove soil.</title>
        <authorList>
            <person name="Lu Y."/>
            <person name="Liu W."/>
        </authorList>
    </citation>
    <scope>NUCLEOTIDE SEQUENCE [LARGE SCALE GENOMIC DNA]</scope>
    <source>
        <strain evidence="12 13">S2-29</strain>
    </source>
</reference>
<sequence>MKAGMKRVRSVLTAIGACHSDLFPIRVGVAWYILCMRTAYKVRAYPDSEQAAQLGRTFGCVRLVWNKTLDLRHRAYHAHGKTTSYKETDAALTAWKKTEELAFLSEVSSVPLQQNLRHQHAAYANFFAGRAKYPRFKSRNGRQSAHYTRSAFSLRDGRLKLAKHGKPLNFVWSWDAGTLAKLNPTMVIVSREPDGRWYLTFAVDTEDPQAVPETGSTVGVDLGVKDFAVLSTEEKIPNPRHLDRKARNLCRYQRQMARKKPGSANRRKAKNKVARTHRKIRNARADFLHRASTRLVREHDVVAIEDLHIAGISSSPKGTVDKPGRNVRAKAGLNRAVMDAALGEFRLQLEYKAERAGKRVVVIDRWYPSSKTCSACGHLLERLKLSVRQWTCPNCGTRHDRDHNAAKNILAAGLAVAGATPGDACGAGVNPQGASPRSSATKQEPQPVRVGVPLL</sequence>
<evidence type="ECO:0000256" key="4">
    <source>
        <dbReference type="ARBA" id="ARBA00022723"/>
    </source>
</evidence>
<dbReference type="Pfam" id="PF07282">
    <property type="entry name" value="Cas12f1-like_TNB"/>
    <property type="match status" value="1"/>
</dbReference>
<keyword evidence="7" id="KW-0233">DNA recombination</keyword>
<evidence type="ECO:0000256" key="8">
    <source>
        <dbReference type="SAM" id="MobiDB-lite"/>
    </source>
</evidence>
<dbReference type="Pfam" id="PF01385">
    <property type="entry name" value="OrfB_IS605"/>
    <property type="match status" value="1"/>
</dbReference>
<evidence type="ECO:0000256" key="3">
    <source>
        <dbReference type="ARBA" id="ARBA00022578"/>
    </source>
</evidence>
<feature type="domain" description="Probable transposase IS891/IS1136/IS1341" evidence="9">
    <location>
        <begin position="201"/>
        <end position="313"/>
    </location>
</feature>
<keyword evidence="12" id="KW-0255">Endonuclease</keyword>
<feature type="region of interest" description="Disordered" evidence="8">
    <location>
        <begin position="255"/>
        <end position="275"/>
    </location>
</feature>
<dbReference type="GO" id="GO:0004519">
    <property type="term" value="F:endonuclease activity"/>
    <property type="evidence" value="ECO:0007669"/>
    <property type="project" value="UniProtKB-KW"/>
</dbReference>
<feature type="domain" description="Cas12f1-like TNB" evidence="10">
    <location>
        <begin position="343"/>
        <end position="409"/>
    </location>
</feature>
<evidence type="ECO:0000256" key="5">
    <source>
        <dbReference type="ARBA" id="ARBA00022833"/>
    </source>
</evidence>
<accession>A0ABU6A7G0</accession>
<evidence type="ECO:0000259" key="10">
    <source>
        <dbReference type="Pfam" id="PF07282"/>
    </source>
</evidence>
<dbReference type="InterPro" id="IPR021027">
    <property type="entry name" value="Transposase_put_HTH"/>
</dbReference>
<dbReference type="PANTHER" id="PTHR30405:SF25">
    <property type="entry name" value="RNA-GUIDED DNA ENDONUCLEASE INSQ-RELATED"/>
    <property type="match status" value="1"/>
</dbReference>
<dbReference type="NCBIfam" id="TIGR01766">
    <property type="entry name" value="IS200/IS605 family accessory protein TnpB-like domain"/>
    <property type="match status" value="1"/>
</dbReference>
<gene>
    <name evidence="12" type="ORF">R4I43_08505</name>
</gene>
<keyword evidence="13" id="KW-1185">Reference proteome</keyword>
<evidence type="ECO:0000259" key="9">
    <source>
        <dbReference type="Pfam" id="PF01385"/>
    </source>
</evidence>
<dbReference type="InterPro" id="IPR001959">
    <property type="entry name" value="Transposase"/>
</dbReference>
<evidence type="ECO:0000256" key="2">
    <source>
        <dbReference type="ARBA" id="ARBA00011044"/>
    </source>
</evidence>
<keyword evidence="5" id="KW-0862">Zinc</keyword>
<name>A0ABU6A7G0_9PSEU</name>
<comment type="similarity">
    <text evidence="1">In the C-terminal section; belongs to the transposase 35 family.</text>
</comment>
<proteinExistence type="inferred from homology"/>
<comment type="caution">
    <text evidence="12">The sequence shown here is derived from an EMBL/GenBank/DDBJ whole genome shotgun (WGS) entry which is preliminary data.</text>
</comment>
<keyword evidence="4" id="KW-0479">Metal-binding</keyword>